<name>R2QGP9_9ENTE</name>
<proteinExistence type="predicted"/>
<dbReference type="Gene3D" id="3.40.50.300">
    <property type="entry name" value="P-loop containing nucleotide triphosphate hydrolases"/>
    <property type="match status" value="1"/>
</dbReference>
<dbReference type="InterPro" id="IPR050086">
    <property type="entry name" value="MetN_ABC_transporter-like"/>
</dbReference>
<dbReference type="EMBL" id="AJAQ01000015">
    <property type="protein sequence ID" value="EOH94373.1"/>
    <property type="molecule type" value="Genomic_DNA"/>
</dbReference>
<evidence type="ECO:0000313" key="10">
    <source>
        <dbReference type="Proteomes" id="UP000013782"/>
    </source>
</evidence>
<keyword evidence="7" id="KW-0472">Membrane</keyword>
<dbReference type="SMART" id="SM00382">
    <property type="entry name" value="AAA"/>
    <property type="match status" value="1"/>
</dbReference>
<keyword evidence="10" id="KW-1185">Reference proteome</keyword>
<dbReference type="Pfam" id="PF00005">
    <property type="entry name" value="ABC_tran"/>
    <property type="match status" value="1"/>
</dbReference>
<dbReference type="PROSITE" id="PS50893">
    <property type="entry name" value="ABC_TRANSPORTER_2"/>
    <property type="match status" value="1"/>
</dbReference>
<keyword evidence="2" id="KW-1003">Cell membrane</keyword>
<dbReference type="InterPro" id="IPR003593">
    <property type="entry name" value="AAA+_ATPase"/>
</dbReference>
<dbReference type="InterPro" id="IPR003439">
    <property type="entry name" value="ABC_transporter-like_ATP-bd"/>
</dbReference>
<comment type="caution">
    <text evidence="9">The sequence shown here is derived from an EMBL/GenBank/DDBJ whole genome shotgun (WGS) entry which is preliminary data.</text>
</comment>
<evidence type="ECO:0000259" key="8">
    <source>
        <dbReference type="PROSITE" id="PS50893"/>
    </source>
</evidence>
<dbReference type="PANTHER" id="PTHR43166">
    <property type="entry name" value="AMINO ACID IMPORT ATP-BINDING PROTEIN"/>
    <property type="match status" value="1"/>
</dbReference>
<dbReference type="PROSITE" id="PS00211">
    <property type="entry name" value="ABC_TRANSPORTER_1"/>
    <property type="match status" value="1"/>
</dbReference>
<evidence type="ECO:0000256" key="3">
    <source>
        <dbReference type="ARBA" id="ARBA00022741"/>
    </source>
</evidence>
<evidence type="ECO:0000256" key="7">
    <source>
        <dbReference type="ARBA" id="ARBA00023136"/>
    </source>
</evidence>
<dbReference type="InterPro" id="IPR027417">
    <property type="entry name" value="P-loop_NTPase"/>
</dbReference>
<dbReference type="GO" id="GO:0006865">
    <property type="term" value="P:amino acid transport"/>
    <property type="evidence" value="ECO:0007669"/>
    <property type="project" value="UniProtKB-KW"/>
</dbReference>
<evidence type="ECO:0000313" key="9">
    <source>
        <dbReference type="EMBL" id="EOH94373.1"/>
    </source>
</evidence>
<dbReference type="GO" id="GO:0005524">
    <property type="term" value="F:ATP binding"/>
    <property type="evidence" value="ECO:0007669"/>
    <property type="project" value="UniProtKB-KW"/>
</dbReference>
<keyword evidence="4 9" id="KW-0067">ATP-binding</keyword>
<dbReference type="OrthoDB" id="9802264at2"/>
<evidence type="ECO:0000256" key="4">
    <source>
        <dbReference type="ARBA" id="ARBA00022840"/>
    </source>
</evidence>
<dbReference type="InterPro" id="IPR017871">
    <property type="entry name" value="ABC_transporter-like_CS"/>
</dbReference>
<reference evidence="9 10" key="1">
    <citation type="submission" date="2013-02" db="EMBL/GenBank/DDBJ databases">
        <title>The Genome Sequence of Enterococcus pallens BAA-351.</title>
        <authorList>
            <consortium name="The Broad Institute Genome Sequencing Platform"/>
            <consortium name="The Broad Institute Genome Sequencing Center for Infectious Disease"/>
            <person name="Earl A.M."/>
            <person name="Gilmore M.S."/>
            <person name="Lebreton F."/>
            <person name="Walker B."/>
            <person name="Young S.K."/>
            <person name="Zeng Q."/>
            <person name="Gargeya S."/>
            <person name="Fitzgerald M."/>
            <person name="Haas B."/>
            <person name="Abouelleil A."/>
            <person name="Alvarado L."/>
            <person name="Arachchi H.M."/>
            <person name="Berlin A.M."/>
            <person name="Chapman S.B."/>
            <person name="Dewar J."/>
            <person name="Goldberg J."/>
            <person name="Griggs A."/>
            <person name="Gujja S."/>
            <person name="Hansen M."/>
            <person name="Howarth C."/>
            <person name="Imamovic A."/>
            <person name="Larimer J."/>
            <person name="McCowan C."/>
            <person name="Murphy C."/>
            <person name="Neiman D."/>
            <person name="Pearson M."/>
            <person name="Priest M."/>
            <person name="Roberts A."/>
            <person name="Saif S."/>
            <person name="Shea T."/>
            <person name="Sisk P."/>
            <person name="Sykes S."/>
            <person name="Wortman J."/>
            <person name="Nusbaum C."/>
            <person name="Birren B."/>
        </authorList>
    </citation>
    <scope>NUCLEOTIDE SEQUENCE [LARGE SCALE GENOMIC DNA]</scope>
    <source>
        <strain evidence="9 10">ATCC BAA-351</strain>
    </source>
</reference>
<keyword evidence="5" id="KW-1278">Translocase</keyword>
<dbReference type="Proteomes" id="UP000013782">
    <property type="component" value="Unassembled WGS sequence"/>
</dbReference>
<keyword evidence="3" id="KW-0547">Nucleotide-binding</keyword>
<protein>
    <submittedName>
        <fullName evidence="9">ABC transporter ATP-binding protein</fullName>
    </submittedName>
</protein>
<dbReference type="AlphaFoldDB" id="R2QGP9"/>
<evidence type="ECO:0000256" key="5">
    <source>
        <dbReference type="ARBA" id="ARBA00022967"/>
    </source>
</evidence>
<accession>R2QGP9</accession>
<sequence>MLELVNVSKLYGKTQALKEITFSVRAGEIVGIVGKSGSGKTTLLRLLNLMEQASSGQILIDGIDVQTLSKKALRQQQQQMGMIFQNYNLLENLKVIDNVALPLKLLKKKRPEKINQLLNFVDMDHKAQMYPAQLSGGEKQRVSIARALSRNPKWLLCDEATSSLDEENTETVVRLLHKTHQELKPTIFFVSHELETVKSLCDRILVMENGQLVGEFKNNPRKFLDDNLSYLQKVERSLQA</sequence>
<dbReference type="STRING" id="160454.RV10_GL001832"/>
<dbReference type="PATRIC" id="fig|1158607.3.peg.2081"/>
<gene>
    <name evidence="9" type="ORF">UAU_02108</name>
</gene>
<evidence type="ECO:0000256" key="2">
    <source>
        <dbReference type="ARBA" id="ARBA00022475"/>
    </source>
</evidence>
<dbReference type="GO" id="GO:0016887">
    <property type="term" value="F:ATP hydrolysis activity"/>
    <property type="evidence" value="ECO:0007669"/>
    <property type="project" value="InterPro"/>
</dbReference>
<dbReference type="RefSeq" id="WP_010757099.1">
    <property type="nucleotide sequence ID" value="NZ_ASWD01000001.1"/>
</dbReference>
<dbReference type="eggNOG" id="COG1135">
    <property type="taxonomic scope" value="Bacteria"/>
</dbReference>
<evidence type="ECO:0000256" key="1">
    <source>
        <dbReference type="ARBA" id="ARBA00022448"/>
    </source>
</evidence>
<organism evidence="9 10">
    <name type="scientific">Enterococcus pallens ATCC BAA-351</name>
    <dbReference type="NCBI Taxonomy" id="1158607"/>
    <lineage>
        <taxon>Bacteria</taxon>
        <taxon>Bacillati</taxon>
        <taxon>Bacillota</taxon>
        <taxon>Bacilli</taxon>
        <taxon>Lactobacillales</taxon>
        <taxon>Enterococcaceae</taxon>
        <taxon>Enterococcus</taxon>
    </lineage>
</organism>
<feature type="domain" description="ABC transporter" evidence="8">
    <location>
        <begin position="2"/>
        <end position="234"/>
    </location>
</feature>
<dbReference type="HOGENOM" id="CLU_000604_1_22_9"/>
<evidence type="ECO:0000256" key="6">
    <source>
        <dbReference type="ARBA" id="ARBA00022970"/>
    </source>
</evidence>
<dbReference type="SUPFAM" id="SSF52540">
    <property type="entry name" value="P-loop containing nucleoside triphosphate hydrolases"/>
    <property type="match status" value="1"/>
</dbReference>
<keyword evidence="6" id="KW-0029">Amino-acid transport</keyword>
<keyword evidence="1" id="KW-0813">Transport</keyword>
<dbReference type="PANTHER" id="PTHR43166:SF30">
    <property type="entry name" value="METHIONINE IMPORT ATP-BINDING PROTEIN METN"/>
    <property type="match status" value="1"/>
</dbReference>